<reference evidence="3 4" key="1">
    <citation type="journal article" date="2019" name="ACS Chem. Biol.">
        <title>Identification and Mobilization of a Cryptic Antibiotic Biosynthesis Gene Locus from a Human-Pathogenic Nocardia Isolate.</title>
        <authorList>
            <person name="Herisse M."/>
            <person name="Ishida K."/>
            <person name="Porter J.L."/>
            <person name="Howden B."/>
            <person name="Hertweck C."/>
            <person name="Stinear T.P."/>
            <person name="Pidot S.J."/>
        </authorList>
    </citation>
    <scope>NUCLEOTIDE SEQUENCE [LARGE SCALE GENOMIC DNA]</scope>
    <source>
        <strain evidence="3 4">AUSMDU00012717</strain>
    </source>
</reference>
<name>A0A6G9YK30_9NOCA</name>
<accession>A0A6G9YK30</accession>
<protein>
    <recommendedName>
        <fullName evidence="5">DUF456 family protein</fullName>
    </recommendedName>
</protein>
<keyword evidence="2" id="KW-0732">Signal</keyword>
<feature type="region of interest" description="Disordered" evidence="1">
    <location>
        <begin position="37"/>
        <end position="57"/>
    </location>
</feature>
<keyword evidence="4" id="KW-1185">Reference proteome</keyword>
<feature type="compositionally biased region" description="Low complexity" evidence="1">
    <location>
        <begin position="37"/>
        <end position="56"/>
    </location>
</feature>
<sequence>MESSREGAPFFGQYRRRMVALVAVAALPAAAALAGAGTAAAEPAAESPSPYSAPAPQNEADPFAPLLMTVPGVLLAVQSMIPQPLPGVPVDPRMYDSAAVADATEGSAPAADSGPAQGDSTPAVDSVPAQDRSIPGVDSVPAQDGSAPAVDSVPAQADSGAPVFVGRNSSSGMRAIPDGSELAPVDPTRLHMPDPATAAPVAPIAPPAGKLRAGDTQVDIPAWLPPEQAAQANGAAARTEAELARTLDSAGFAPSRSDRIAAQALGTGAVGAAVGAGVVSPLTVAAAMMGGFIGAMAGTPFAPAGWVFGPVAGATAAATLVTVPAMAVGTAVGAVVGGVNGYLAPPVGGPAQS</sequence>
<gene>
    <name evidence="3" type="ORF">F5544_27195</name>
</gene>
<evidence type="ECO:0000256" key="2">
    <source>
        <dbReference type="SAM" id="SignalP"/>
    </source>
</evidence>
<dbReference type="KEGG" id="nah:F5544_27195"/>
<dbReference type="EMBL" id="CP046172">
    <property type="protein sequence ID" value="QIS13293.1"/>
    <property type="molecule type" value="Genomic_DNA"/>
</dbReference>
<dbReference type="RefSeq" id="WP_167475848.1">
    <property type="nucleotide sequence ID" value="NZ_CP046172.1"/>
</dbReference>
<evidence type="ECO:0000256" key="1">
    <source>
        <dbReference type="SAM" id="MobiDB-lite"/>
    </source>
</evidence>
<dbReference type="Proteomes" id="UP000503540">
    <property type="component" value="Chromosome"/>
</dbReference>
<evidence type="ECO:0000313" key="3">
    <source>
        <dbReference type="EMBL" id="QIS13293.1"/>
    </source>
</evidence>
<dbReference type="PROSITE" id="PS51318">
    <property type="entry name" value="TAT"/>
    <property type="match status" value="1"/>
</dbReference>
<organism evidence="3 4">
    <name type="scientific">Nocardia arthritidis</name>
    <dbReference type="NCBI Taxonomy" id="228602"/>
    <lineage>
        <taxon>Bacteria</taxon>
        <taxon>Bacillati</taxon>
        <taxon>Actinomycetota</taxon>
        <taxon>Actinomycetes</taxon>
        <taxon>Mycobacteriales</taxon>
        <taxon>Nocardiaceae</taxon>
        <taxon>Nocardia</taxon>
    </lineage>
</organism>
<proteinExistence type="predicted"/>
<feature type="chain" id="PRO_5038927546" description="DUF456 family protein" evidence="2">
    <location>
        <begin position="35"/>
        <end position="353"/>
    </location>
</feature>
<dbReference type="InterPro" id="IPR006311">
    <property type="entry name" value="TAT_signal"/>
</dbReference>
<evidence type="ECO:0008006" key="5">
    <source>
        <dbReference type="Google" id="ProtNLM"/>
    </source>
</evidence>
<feature type="region of interest" description="Disordered" evidence="1">
    <location>
        <begin position="103"/>
        <end position="162"/>
    </location>
</feature>
<dbReference type="AlphaFoldDB" id="A0A6G9YK30"/>
<evidence type="ECO:0000313" key="4">
    <source>
        <dbReference type="Proteomes" id="UP000503540"/>
    </source>
</evidence>
<feature type="signal peptide" evidence="2">
    <location>
        <begin position="1"/>
        <end position="34"/>
    </location>
</feature>